<evidence type="ECO:0000313" key="1">
    <source>
        <dbReference type="EMBL" id="KAI3828599.1"/>
    </source>
</evidence>
<name>A0ACB9K8K1_9ASTR</name>
<gene>
    <name evidence="1" type="ORF">L1987_02703</name>
</gene>
<sequence length="123" mass="13825">MLSTRNSACWNGDIGFIYALGVSTKPGDIWTDYTKGFLTKLMVVMQIPFLVTLRIQAIIQGLGLFRDFNKNENSCELLKLDNPDDHNVAMEMTAELEAIEENISTNTDGSDHNSVIEKGRLLW</sequence>
<comment type="caution">
    <text evidence="1">The sequence shown here is derived from an EMBL/GenBank/DDBJ whole genome shotgun (WGS) entry which is preliminary data.</text>
</comment>
<protein>
    <submittedName>
        <fullName evidence="1">Uncharacterized protein</fullName>
    </submittedName>
</protein>
<keyword evidence="2" id="KW-1185">Reference proteome</keyword>
<accession>A0ACB9K8K1</accession>
<reference evidence="2" key="1">
    <citation type="journal article" date="2022" name="Mol. Ecol. Resour.">
        <title>The genomes of chicory, endive, great burdock and yacon provide insights into Asteraceae palaeo-polyploidization history and plant inulin production.</title>
        <authorList>
            <person name="Fan W."/>
            <person name="Wang S."/>
            <person name="Wang H."/>
            <person name="Wang A."/>
            <person name="Jiang F."/>
            <person name="Liu H."/>
            <person name="Zhao H."/>
            <person name="Xu D."/>
            <person name="Zhang Y."/>
        </authorList>
    </citation>
    <scope>NUCLEOTIDE SEQUENCE [LARGE SCALE GENOMIC DNA]</scope>
    <source>
        <strain evidence="2">cv. Yunnan</strain>
    </source>
</reference>
<dbReference type="EMBL" id="CM042018">
    <property type="protein sequence ID" value="KAI3828599.1"/>
    <property type="molecule type" value="Genomic_DNA"/>
</dbReference>
<proteinExistence type="predicted"/>
<dbReference type="Proteomes" id="UP001056120">
    <property type="component" value="Linkage Group LG01"/>
</dbReference>
<reference evidence="1 2" key="2">
    <citation type="journal article" date="2022" name="Mol. Ecol. Resour.">
        <title>The genomes of chicory, endive, great burdock and yacon provide insights into Asteraceae paleo-polyploidization history and plant inulin production.</title>
        <authorList>
            <person name="Fan W."/>
            <person name="Wang S."/>
            <person name="Wang H."/>
            <person name="Wang A."/>
            <person name="Jiang F."/>
            <person name="Liu H."/>
            <person name="Zhao H."/>
            <person name="Xu D."/>
            <person name="Zhang Y."/>
        </authorList>
    </citation>
    <scope>NUCLEOTIDE SEQUENCE [LARGE SCALE GENOMIC DNA]</scope>
    <source>
        <strain evidence="2">cv. Yunnan</strain>
        <tissue evidence="1">Leaves</tissue>
    </source>
</reference>
<evidence type="ECO:0000313" key="2">
    <source>
        <dbReference type="Proteomes" id="UP001056120"/>
    </source>
</evidence>
<organism evidence="1 2">
    <name type="scientific">Smallanthus sonchifolius</name>
    <dbReference type="NCBI Taxonomy" id="185202"/>
    <lineage>
        <taxon>Eukaryota</taxon>
        <taxon>Viridiplantae</taxon>
        <taxon>Streptophyta</taxon>
        <taxon>Embryophyta</taxon>
        <taxon>Tracheophyta</taxon>
        <taxon>Spermatophyta</taxon>
        <taxon>Magnoliopsida</taxon>
        <taxon>eudicotyledons</taxon>
        <taxon>Gunneridae</taxon>
        <taxon>Pentapetalae</taxon>
        <taxon>asterids</taxon>
        <taxon>campanulids</taxon>
        <taxon>Asterales</taxon>
        <taxon>Asteraceae</taxon>
        <taxon>Asteroideae</taxon>
        <taxon>Heliantheae alliance</taxon>
        <taxon>Millerieae</taxon>
        <taxon>Smallanthus</taxon>
    </lineage>
</organism>